<evidence type="ECO:0000259" key="4">
    <source>
        <dbReference type="Pfam" id="PF08241"/>
    </source>
</evidence>
<sequence>MRTAMGHDHYRHAHDKRLRTKFHWLFKIRKFWQSDVNRDALALAAPGEGDRAVDIGAGMGPATVQAARRGASVTAVDPSRFMRTVLSMRRPFQRARSRIMVSDGVAESLPVADGSVDVLWTVNAVHHWVDLEAAFDELARVLAPGGRIVLMDEDFTHPDHPQHATHHDHEAETTIVDVAAIAEALRARGLDATGEKTIGGGVPVKLIRATRPA</sequence>
<accession>A0A381TAA2</accession>
<comment type="similarity">
    <text evidence="1">Belongs to the methyltransferase superfamily.</text>
</comment>
<dbReference type="AlphaFoldDB" id="A0A381TAA2"/>
<dbReference type="InterPro" id="IPR051052">
    <property type="entry name" value="Diverse_substrate_MTase"/>
</dbReference>
<dbReference type="PANTHER" id="PTHR44942">
    <property type="entry name" value="METHYLTRANSF_11 DOMAIN-CONTAINING PROTEIN"/>
    <property type="match status" value="1"/>
</dbReference>
<gene>
    <name evidence="5" type="ORF">METZ01_LOCUS65929</name>
</gene>
<keyword evidence="2" id="KW-0489">Methyltransferase</keyword>
<organism evidence="5">
    <name type="scientific">marine metagenome</name>
    <dbReference type="NCBI Taxonomy" id="408172"/>
    <lineage>
        <taxon>unclassified sequences</taxon>
        <taxon>metagenomes</taxon>
        <taxon>ecological metagenomes</taxon>
    </lineage>
</organism>
<dbReference type="InterPro" id="IPR029063">
    <property type="entry name" value="SAM-dependent_MTases_sf"/>
</dbReference>
<evidence type="ECO:0000256" key="1">
    <source>
        <dbReference type="ARBA" id="ARBA00008361"/>
    </source>
</evidence>
<evidence type="ECO:0000256" key="3">
    <source>
        <dbReference type="ARBA" id="ARBA00022679"/>
    </source>
</evidence>
<protein>
    <recommendedName>
        <fullName evidence="4">Methyltransferase type 11 domain-containing protein</fullName>
    </recommendedName>
</protein>
<evidence type="ECO:0000313" key="5">
    <source>
        <dbReference type="EMBL" id="SVA13075.1"/>
    </source>
</evidence>
<feature type="domain" description="Methyltransferase type 11" evidence="4">
    <location>
        <begin position="53"/>
        <end position="150"/>
    </location>
</feature>
<dbReference type="EMBL" id="UINC01004267">
    <property type="protein sequence ID" value="SVA13075.1"/>
    <property type="molecule type" value="Genomic_DNA"/>
</dbReference>
<name>A0A381TAA2_9ZZZZ</name>
<keyword evidence="3" id="KW-0808">Transferase</keyword>
<dbReference type="GO" id="GO:0008757">
    <property type="term" value="F:S-adenosylmethionine-dependent methyltransferase activity"/>
    <property type="evidence" value="ECO:0007669"/>
    <property type="project" value="InterPro"/>
</dbReference>
<dbReference type="SUPFAM" id="SSF53335">
    <property type="entry name" value="S-adenosyl-L-methionine-dependent methyltransferases"/>
    <property type="match status" value="1"/>
</dbReference>
<dbReference type="GO" id="GO:0032259">
    <property type="term" value="P:methylation"/>
    <property type="evidence" value="ECO:0007669"/>
    <property type="project" value="UniProtKB-KW"/>
</dbReference>
<dbReference type="Gene3D" id="3.40.50.150">
    <property type="entry name" value="Vaccinia Virus protein VP39"/>
    <property type="match status" value="1"/>
</dbReference>
<proteinExistence type="inferred from homology"/>
<dbReference type="PANTHER" id="PTHR44942:SF4">
    <property type="entry name" value="METHYLTRANSFERASE TYPE 11 DOMAIN-CONTAINING PROTEIN"/>
    <property type="match status" value="1"/>
</dbReference>
<dbReference type="Pfam" id="PF08241">
    <property type="entry name" value="Methyltransf_11"/>
    <property type="match status" value="1"/>
</dbReference>
<dbReference type="CDD" id="cd02440">
    <property type="entry name" value="AdoMet_MTases"/>
    <property type="match status" value="1"/>
</dbReference>
<dbReference type="InterPro" id="IPR013216">
    <property type="entry name" value="Methyltransf_11"/>
</dbReference>
<reference evidence="5" key="1">
    <citation type="submission" date="2018-05" db="EMBL/GenBank/DDBJ databases">
        <authorList>
            <person name="Lanie J.A."/>
            <person name="Ng W.-L."/>
            <person name="Kazmierczak K.M."/>
            <person name="Andrzejewski T.M."/>
            <person name="Davidsen T.M."/>
            <person name="Wayne K.J."/>
            <person name="Tettelin H."/>
            <person name="Glass J.I."/>
            <person name="Rusch D."/>
            <person name="Podicherti R."/>
            <person name="Tsui H.-C.T."/>
            <person name="Winkler M.E."/>
        </authorList>
    </citation>
    <scope>NUCLEOTIDE SEQUENCE</scope>
</reference>
<evidence type="ECO:0000256" key="2">
    <source>
        <dbReference type="ARBA" id="ARBA00022603"/>
    </source>
</evidence>